<dbReference type="Proteomes" id="UP000005283">
    <property type="component" value="Unassembled WGS sequence"/>
</dbReference>
<dbReference type="InterPro" id="IPR028082">
    <property type="entry name" value="Peripla_BP_I"/>
</dbReference>
<dbReference type="STRING" id="679190.HMPREF0650_2199"/>
<evidence type="ECO:0000259" key="4">
    <source>
        <dbReference type="PROSITE" id="PS01124"/>
    </source>
</evidence>
<keyword evidence="3" id="KW-0804">Transcription</keyword>
<accession>D1W5K7</accession>
<comment type="caution">
    <text evidence="5">The sequence shown here is derived from an EMBL/GenBank/DDBJ whole genome shotgun (WGS) entry which is preliminary data.</text>
</comment>
<dbReference type="AlphaFoldDB" id="D1W5K7"/>
<dbReference type="Gene3D" id="1.10.10.60">
    <property type="entry name" value="Homeodomain-like"/>
    <property type="match status" value="1"/>
</dbReference>
<organism evidence="5 6">
    <name type="scientific">Hoylesella buccalis ATCC 35310</name>
    <dbReference type="NCBI Taxonomy" id="679190"/>
    <lineage>
        <taxon>Bacteria</taxon>
        <taxon>Pseudomonadati</taxon>
        <taxon>Bacteroidota</taxon>
        <taxon>Bacteroidia</taxon>
        <taxon>Bacteroidales</taxon>
        <taxon>Prevotellaceae</taxon>
        <taxon>Hoylesella</taxon>
    </lineage>
</organism>
<evidence type="ECO:0000256" key="3">
    <source>
        <dbReference type="ARBA" id="ARBA00023163"/>
    </source>
</evidence>
<dbReference type="SMART" id="SM00342">
    <property type="entry name" value="HTH_ARAC"/>
    <property type="match status" value="1"/>
</dbReference>
<dbReference type="SUPFAM" id="SSF53822">
    <property type="entry name" value="Periplasmic binding protein-like I"/>
    <property type="match status" value="1"/>
</dbReference>
<keyword evidence="6" id="KW-1185">Reference proteome</keyword>
<dbReference type="Gene3D" id="3.40.50.2300">
    <property type="match status" value="2"/>
</dbReference>
<dbReference type="eggNOG" id="COG1609">
    <property type="taxonomic scope" value="Bacteria"/>
</dbReference>
<dbReference type="PROSITE" id="PS01124">
    <property type="entry name" value="HTH_ARAC_FAMILY_2"/>
    <property type="match status" value="1"/>
</dbReference>
<dbReference type="SUPFAM" id="SSF46689">
    <property type="entry name" value="Homeodomain-like"/>
    <property type="match status" value="2"/>
</dbReference>
<name>D1W5K7_9BACT</name>
<reference evidence="5 6" key="1">
    <citation type="submission" date="2009-12" db="EMBL/GenBank/DDBJ databases">
        <title>Genome Sequence of Prevotella buccalis ATCC 35310.</title>
        <authorList>
            <person name="Durkin A.S."/>
            <person name="Madupu R."/>
            <person name="Torralba M."/>
            <person name="Methe B."/>
            <person name="Sutton G."/>
            <person name="Strausberg R.L."/>
            <person name="Nelson K.E."/>
        </authorList>
    </citation>
    <scope>NUCLEOTIDE SEQUENCE [LARGE SCALE GENOMIC DNA]</scope>
    <source>
        <strain evidence="5 6">ATCC 35310</strain>
    </source>
</reference>
<dbReference type="PANTHER" id="PTHR30146:SF24">
    <property type="entry name" value="XYLOSE OPERON REGULATORY PROTEIN"/>
    <property type="match status" value="1"/>
</dbReference>
<dbReference type="eggNOG" id="COG4977">
    <property type="taxonomic scope" value="Bacteria"/>
</dbReference>
<dbReference type="Pfam" id="PF13377">
    <property type="entry name" value="Peripla_BP_3"/>
    <property type="match status" value="1"/>
</dbReference>
<sequence length="387" mass="44589">MIRLILLIDFTETYATELLRGILDYSQSHEPWVICRMPPSYRVEHGIEGVLQWARQWKADAIIGQFNSNDDVSVFAEYGIIALAQDFIQRFQNIPNITGDYIGQGNLAAEFFIKKGFRNFAFYGYANAVWSQERCKGFSDTIKSFGYHSPSIYIKQSLEYLWYYDLEPLVEWLSKLPSSTAILACDDTRASVILEVCRLLRIKVPSEIAVLGVDNDEITCTLTHPLLSSISLDVRRAGYNSAQYIDHVLNHNYKRVDNIMVDYMGVVERRSTDIFMTSNKHILTVLSFIHQFYADNLSVDRLLKLVPMSRRLLEKTFKAETGTSIHQYILDLRFEHMKHKLVSTDTPIAELALSTGLSDAKNVARMFKKRMGITPLEYRDKHRCEHT</sequence>
<dbReference type="CDD" id="cd01543">
    <property type="entry name" value="PBP1_XylR"/>
    <property type="match status" value="1"/>
</dbReference>
<protein>
    <submittedName>
        <fullName evidence="5">Transcriptional regulator, AraC family</fullName>
    </submittedName>
</protein>
<dbReference type="EMBL" id="ADEG01000049">
    <property type="protein sequence ID" value="EFA92178.1"/>
    <property type="molecule type" value="Genomic_DNA"/>
</dbReference>
<dbReference type="PANTHER" id="PTHR30146">
    <property type="entry name" value="LACI-RELATED TRANSCRIPTIONAL REPRESSOR"/>
    <property type="match status" value="1"/>
</dbReference>
<dbReference type="RefSeq" id="WP_004349070.1">
    <property type="nucleotide sequence ID" value="NZ_ADEG01000049.1"/>
</dbReference>
<keyword evidence="2" id="KW-0238">DNA-binding</keyword>
<dbReference type="InterPro" id="IPR046335">
    <property type="entry name" value="LacI/GalR-like_sensor"/>
</dbReference>
<dbReference type="GO" id="GO:0000976">
    <property type="term" value="F:transcription cis-regulatory region binding"/>
    <property type="evidence" value="ECO:0007669"/>
    <property type="project" value="TreeGrafter"/>
</dbReference>
<evidence type="ECO:0000256" key="1">
    <source>
        <dbReference type="ARBA" id="ARBA00023015"/>
    </source>
</evidence>
<dbReference type="InterPro" id="IPR018060">
    <property type="entry name" value="HTH_AraC"/>
</dbReference>
<proteinExistence type="predicted"/>
<evidence type="ECO:0000256" key="2">
    <source>
        <dbReference type="ARBA" id="ARBA00023125"/>
    </source>
</evidence>
<dbReference type="GO" id="GO:0003700">
    <property type="term" value="F:DNA-binding transcription factor activity"/>
    <property type="evidence" value="ECO:0007669"/>
    <property type="project" value="InterPro"/>
</dbReference>
<feature type="domain" description="HTH araC/xylS-type" evidence="4">
    <location>
        <begin position="283"/>
        <end position="381"/>
    </location>
</feature>
<dbReference type="InterPro" id="IPR009057">
    <property type="entry name" value="Homeodomain-like_sf"/>
</dbReference>
<evidence type="ECO:0000313" key="6">
    <source>
        <dbReference type="Proteomes" id="UP000005283"/>
    </source>
</evidence>
<evidence type="ECO:0000313" key="5">
    <source>
        <dbReference type="EMBL" id="EFA92178.1"/>
    </source>
</evidence>
<gene>
    <name evidence="5" type="ORF">HMPREF0650_2199</name>
</gene>
<dbReference type="Pfam" id="PF12833">
    <property type="entry name" value="HTH_18"/>
    <property type="match status" value="1"/>
</dbReference>
<keyword evidence="1" id="KW-0805">Transcription regulation</keyword>